<dbReference type="EC" id="3.1.21.4" evidence="6"/>
<dbReference type="GO" id="GO:0004519">
    <property type="term" value="F:endonuclease activity"/>
    <property type="evidence" value="ECO:0007669"/>
    <property type="project" value="UniProtKB-KW"/>
</dbReference>
<keyword evidence="4" id="KW-0378">Hydrolase</keyword>
<proteinExistence type="predicted"/>
<evidence type="ECO:0000313" key="7">
    <source>
        <dbReference type="EMBL" id="PRZ16318.1"/>
    </source>
</evidence>
<accession>A0ABX5ERF6</accession>
<protein>
    <recommendedName>
        <fullName evidence="6">type II site-specific deoxyribonuclease</fullName>
        <ecNumber evidence="6">3.1.21.4</ecNumber>
    </recommendedName>
</protein>
<dbReference type="EMBL" id="PVTZ01000002">
    <property type="protein sequence ID" value="PRZ16318.1"/>
    <property type="molecule type" value="Genomic_DNA"/>
</dbReference>
<dbReference type="InterPro" id="IPR019045">
    <property type="entry name" value="Restrct_endonuc_II_HinfI"/>
</dbReference>
<reference evidence="7 8" key="1">
    <citation type="submission" date="2018-03" db="EMBL/GenBank/DDBJ databases">
        <title>Genomic Encyclopedia of Archaeal and Bacterial Type Strains, Phase II (KMG-II): from individual species to whole genera.</title>
        <authorList>
            <person name="Goeker M."/>
        </authorList>
    </citation>
    <scope>NUCLEOTIDE SEQUENCE [LARGE SCALE GENOMIC DNA]</scope>
    <source>
        <strain evidence="7 8">RHA1</strain>
    </source>
</reference>
<evidence type="ECO:0000256" key="4">
    <source>
        <dbReference type="ARBA" id="ARBA00022801"/>
    </source>
</evidence>
<dbReference type="Proteomes" id="UP000238836">
    <property type="component" value="Unassembled WGS sequence"/>
</dbReference>
<evidence type="ECO:0000256" key="1">
    <source>
        <dbReference type="ARBA" id="ARBA00022722"/>
    </source>
</evidence>
<dbReference type="RefSeq" id="WP_106341697.1">
    <property type="nucleotide sequence ID" value="NZ_PVTZ01000002.1"/>
</dbReference>
<keyword evidence="1" id="KW-0540">Nuclease</keyword>
<name>A0ABX5ERF6_9BACL</name>
<comment type="catalytic activity">
    <reaction evidence="5">
        <text>Endonucleolytic cleavage of DNA to give specific double-stranded fragments with terminal 5'-phosphates.</text>
        <dbReference type="EC" id="3.1.21.4"/>
    </reaction>
</comment>
<evidence type="ECO:0000256" key="3">
    <source>
        <dbReference type="ARBA" id="ARBA00022759"/>
    </source>
</evidence>
<organism evidence="7 8">
    <name type="scientific">Laceyella sediminis</name>
    <dbReference type="NCBI Taxonomy" id="573074"/>
    <lineage>
        <taxon>Bacteria</taxon>
        <taxon>Bacillati</taxon>
        <taxon>Bacillota</taxon>
        <taxon>Bacilli</taxon>
        <taxon>Bacillales</taxon>
        <taxon>Thermoactinomycetaceae</taxon>
        <taxon>Laceyella</taxon>
    </lineage>
</organism>
<evidence type="ECO:0000256" key="5">
    <source>
        <dbReference type="ARBA" id="ARBA00093760"/>
    </source>
</evidence>
<keyword evidence="8" id="KW-1185">Reference proteome</keyword>
<evidence type="ECO:0000256" key="2">
    <source>
        <dbReference type="ARBA" id="ARBA00022747"/>
    </source>
</evidence>
<comment type="caution">
    <text evidence="7">The sequence shown here is derived from an EMBL/GenBank/DDBJ whole genome shotgun (WGS) entry which is preliminary data.</text>
</comment>
<sequence length="227" mass="26450">MKFGYRLAPIEVWKGSTFERSFSSSLGSAVFEQIGRIIAEGSGAYAKNQYKTELTINSWRIDEIERLVNNPKRTQGRRKEFPDLQAELDKIISLDIDKYQQVKVISDLYVRRPDGHEEYYSFKTVKPNKDQTKEAKRNLLYLRSTDPNCEAFFALPYNPSGEGKPYRKSWTVPDPWFDMEDDRFVLIGSKLWNKLGNDPNTYEELLDVFAEAGKITSARIRKEYFCL</sequence>
<gene>
    <name evidence="7" type="ORF">CLV36_10226</name>
</gene>
<dbReference type="Pfam" id="PF09520">
    <property type="entry name" value="RE_TdeIII"/>
    <property type="match status" value="1"/>
</dbReference>
<evidence type="ECO:0000256" key="6">
    <source>
        <dbReference type="ARBA" id="ARBA00093790"/>
    </source>
</evidence>
<evidence type="ECO:0000313" key="8">
    <source>
        <dbReference type="Proteomes" id="UP000238836"/>
    </source>
</evidence>
<keyword evidence="3 7" id="KW-0255">Endonuclease</keyword>
<keyword evidence="2" id="KW-0680">Restriction system</keyword>